<sequence length="218" mass="22918">MQDTTSFLSTLQAALPTITTGLTLSLSLIVAIGAQNTYVLRQGLRREHVLAVVMVCALLDMALMTLGVSGLATTLGQHPRALNALALAGAAVVAWYGAMALRRALAPQALQAQLQGEPQSLRTTVLQVLGISLLNPHVYLDTVILVGAVGAKQAPDLQGWFLVGAGGASALWFVTLGFGARLLSPLFARPVAWRVLDLLVAAMMGHIAYGLWTQVTLA</sequence>
<comment type="caution">
    <text evidence="7">The sequence shown here is derived from an EMBL/GenBank/DDBJ whole genome shotgun (WGS) entry which is preliminary data.</text>
</comment>
<organism evidence="7 8">
    <name type="scientific">Rhodoferax potami</name>
    <dbReference type="NCBI Taxonomy" id="3068338"/>
    <lineage>
        <taxon>Bacteria</taxon>
        <taxon>Pseudomonadati</taxon>
        <taxon>Pseudomonadota</taxon>
        <taxon>Betaproteobacteria</taxon>
        <taxon>Burkholderiales</taxon>
        <taxon>Comamonadaceae</taxon>
        <taxon>Rhodoferax</taxon>
    </lineage>
</organism>
<dbReference type="PANTHER" id="PTHR30086:SF20">
    <property type="entry name" value="ARGININE EXPORTER PROTEIN ARGO-RELATED"/>
    <property type="match status" value="1"/>
</dbReference>
<keyword evidence="4 6" id="KW-1133">Transmembrane helix</keyword>
<proteinExistence type="predicted"/>
<gene>
    <name evidence="7" type="ORF">RAE19_02930</name>
</gene>
<feature type="transmembrane region" description="Helical" evidence="6">
    <location>
        <begin position="121"/>
        <end position="140"/>
    </location>
</feature>
<feature type="transmembrane region" description="Helical" evidence="6">
    <location>
        <begin position="49"/>
        <end position="75"/>
    </location>
</feature>
<evidence type="ECO:0000256" key="5">
    <source>
        <dbReference type="ARBA" id="ARBA00023136"/>
    </source>
</evidence>
<comment type="subcellular location">
    <subcellularLocation>
        <location evidence="1">Cell membrane</location>
        <topology evidence="1">Multi-pass membrane protein</topology>
    </subcellularLocation>
</comment>
<feature type="transmembrane region" description="Helical" evidence="6">
    <location>
        <begin position="81"/>
        <end position="101"/>
    </location>
</feature>
<name>A0ABU3KJW1_9BURK</name>
<reference evidence="7 8" key="1">
    <citation type="submission" date="2023-08" db="EMBL/GenBank/DDBJ databases">
        <title>Rhodoferax potami sp. nov. and Rhodoferax mekongensis sp. nov., isolated from the Mekong River in Thailand.</title>
        <authorList>
            <person name="Kitikhun S."/>
            <person name="Charoenyingcharoen P."/>
            <person name="Siriarchawattana P."/>
            <person name="Likhitrattanapisal S."/>
            <person name="Nilsakha T."/>
            <person name="Chanpet A."/>
            <person name="Rattanawaree P."/>
            <person name="Ingsriswang S."/>
        </authorList>
    </citation>
    <scope>NUCLEOTIDE SEQUENCE [LARGE SCALE GENOMIC DNA]</scope>
    <source>
        <strain evidence="7 8">TBRC 17660</strain>
    </source>
</reference>
<feature type="transmembrane region" description="Helical" evidence="6">
    <location>
        <begin position="160"/>
        <end position="179"/>
    </location>
</feature>
<evidence type="ECO:0000256" key="2">
    <source>
        <dbReference type="ARBA" id="ARBA00022475"/>
    </source>
</evidence>
<dbReference type="InterPro" id="IPR001123">
    <property type="entry name" value="LeuE-type"/>
</dbReference>
<dbReference type="Proteomes" id="UP001321700">
    <property type="component" value="Unassembled WGS sequence"/>
</dbReference>
<evidence type="ECO:0000256" key="1">
    <source>
        <dbReference type="ARBA" id="ARBA00004651"/>
    </source>
</evidence>
<feature type="transmembrane region" description="Helical" evidence="6">
    <location>
        <begin position="191"/>
        <end position="212"/>
    </location>
</feature>
<evidence type="ECO:0000313" key="7">
    <source>
        <dbReference type="EMBL" id="MDT7517702.1"/>
    </source>
</evidence>
<evidence type="ECO:0000256" key="3">
    <source>
        <dbReference type="ARBA" id="ARBA00022692"/>
    </source>
</evidence>
<dbReference type="PANTHER" id="PTHR30086">
    <property type="entry name" value="ARGININE EXPORTER PROTEIN ARGO"/>
    <property type="match status" value="1"/>
</dbReference>
<accession>A0ABU3KJW1</accession>
<evidence type="ECO:0000313" key="8">
    <source>
        <dbReference type="Proteomes" id="UP001321700"/>
    </source>
</evidence>
<keyword evidence="2" id="KW-1003">Cell membrane</keyword>
<evidence type="ECO:0000256" key="6">
    <source>
        <dbReference type="SAM" id="Phobius"/>
    </source>
</evidence>
<keyword evidence="8" id="KW-1185">Reference proteome</keyword>
<dbReference type="Pfam" id="PF01810">
    <property type="entry name" value="LysE"/>
    <property type="match status" value="1"/>
</dbReference>
<dbReference type="RefSeq" id="WP_313873513.1">
    <property type="nucleotide sequence ID" value="NZ_JAVBIK010000001.1"/>
</dbReference>
<feature type="transmembrane region" description="Helical" evidence="6">
    <location>
        <begin position="13"/>
        <end position="37"/>
    </location>
</feature>
<keyword evidence="3 6" id="KW-0812">Transmembrane</keyword>
<keyword evidence="5 6" id="KW-0472">Membrane</keyword>
<dbReference type="EMBL" id="JAVBIK010000001">
    <property type="protein sequence ID" value="MDT7517702.1"/>
    <property type="molecule type" value="Genomic_DNA"/>
</dbReference>
<evidence type="ECO:0000256" key="4">
    <source>
        <dbReference type="ARBA" id="ARBA00022989"/>
    </source>
</evidence>
<protein>
    <submittedName>
        <fullName evidence="7">LysE/ArgO family amino acid transporter</fullName>
    </submittedName>
</protein>